<dbReference type="EMBL" id="LAZR01002393">
    <property type="protein sequence ID" value="KKN30620.1"/>
    <property type="molecule type" value="Genomic_DNA"/>
</dbReference>
<gene>
    <name evidence="1" type="ORF">LCGC14_0832340</name>
</gene>
<proteinExistence type="predicted"/>
<name>A0A0F9PFK2_9ZZZZ</name>
<evidence type="ECO:0000313" key="1">
    <source>
        <dbReference type="EMBL" id="KKN30620.1"/>
    </source>
</evidence>
<dbReference type="AlphaFoldDB" id="A0A0F9PFK2"/>
<reference evidence="1" key="1">
    <citation type="journal article" date="2015" name="Nature">
        <title>Complex archaea that bridge the gap between prokaryotes and eukaryotes.</title>
        <authorList>
            <person name="Spang A."/>
            <person name="Saw J.H."/>
            <person name="Jorgensen S.L."/>
            <person name="Zaremba-Niedzwiedzka K."/>
            <person name="Martijn J."/>
            <person name="Lind A.E."/>
            <person name="van Eijk R."/>
            <person name="Schleper C."/>
            <person name="Guy L."/>
            <person name="Ettema T.J."/>
        </authorList>
    </citation>
    <scope>NUCLEOTIDE SEQUENCE</scope>
</reference>
<organism evidence="1">
    <name type="scientific">marine sediment metagenome</name>
    <dbReference type="NCBI Taxonomy" id="412755"/>
    <lineage>
        <taxon>unclassified sequences</taxon>
        <taxon>metagenomes</taxon>
        <taxon>ecological metagenomes</taxon>
    </lineage>
</organism>
<protein>
    <submittedName>
        <fullName evidence="1">Uncharacterized protein</fullName>
    </submittedName>
</protein>
<comment type="caution">
    <text evidence="1">The sequence shown here is derived from an EMBL/GenBank/DDBJ whole genome shotgun (WGS) entry which is preliminary data.</text>
</comment>
<sequence length="95" mass="9678">MARFEKVALANGAPGTASNVEKLRDKFVQAEGGFGGSLDVQGSVDGTNFRVVLAAVAAGSITALPETLKEVRLDTTNATGGPAEVVLGGFNERVS</sequence>
<accession>A0A0F9PFK2</accession>